<evidence type="ECO:0000256" key="2">
    <source>
        <dbReference type="SAM" id="SignalP"/>
    </source>
</evidence>
<dbReference type="AlphaFoldDB" id="A0A1M5XPU0"/>
<sequence length="178" mass="20828">MKRKISCLLLSVIFMMLAMNNIVYAKSISVETMPYGPKIQDLKGKDEIIKNLENIKRIRANLIVVAIKESSTNEELQALNKDLESYLNEINKSKRNLEQHKITYKDSFPDVFFAEEVSFIAESYIISIRQQQNLIRQLQLNQEEAKKLFYSGYLIPVYYYLTLGDQMVTYIETYFVIS</sequence>
<reference evidence="3 4" key="1">
    <citation type="submission" date="2016-11" db="EMBL/GenBank/DDBJ databases">
        <authorList>
            <person name="Jaros S."/>
            <person name="Januszkiewicz K."/>
            <person name="Wedrychowicz H."/>
        </authorList>
    </citation>
    <scope>NUCLEOTIDE SEQUENCE [LARGE SCALE GENOMIC DNA]</scope>
    <source>
        <strain evidence="3 4">DSM 6191</strain>
    </source>
</reference>
<feature type="coiled-coil region" evidence="1">
    <location>
        <begin position="69"/>
        <end position="103"/>
    </location>
</feature>
<keyword evidence="2" id="KW-0732">Signal</keyword>
<evidence type="ECO:0000313" key="3">
    <source>
        <dbReference type="EMBL" id="SHI01867.1"/>
    </source>
</evidence>
<protein>
    <submittedName>
        <fullName evidence="3">Uncharacterized protein</fullName>
    </submittedName>
</protein>
<keyword evidence="1" id="KW-0175">Coiled coil</keyword>
<dbReference type="RefSeq" id="WP_073018388.1">
    <property type="nucleotide sequence ID" value="NZ_FQXU01000005.1"/>
</dbReference>
<organism evidence="3 4">
    <name type="scientific">Clostridium intestinale DSM 6191</name>
    <dbReference type="NCBI Taxonomy" id="1121320"/>
    <lineage>
        <taxon>Bacteria</taxon>
        <taxon>Bacillati</taxon>
        <taxon>Bacillota</taxon>
        <taxon>Clostridia</taxon>
        <taxon>Eubacteriales</taxon>
        <taxon>Clostridiaceae</taxon>
        <taxon>Clostridium</taxon>
    </lineage>
</organism>
<feature type="signal peptide" evidence="2">
    <location>
        <begin position="1"/>
        <end position="25"/>
    </location>
</feature>
<accession>A0A1M5XPU0</accession>
<evidence type="ECO:0000256" key="1">
    <source>
        <dbReference type="SAM" id="Coils"/>
    </source>
</evidence>
<dbReference type="EMBL" id="FQXU01000005">
    <property type="protein sequence ID" value="SHI01867.1"/>
    <property type="molecule type" value="Genomic_DNA"/>
</dbReference>
<evidence type="ECO:0000313" key="4">
    <source>
        <dbReference type="Proteomes" id="UP000184241"/>
    </source>
</evidence>
<gene>
    <name evidence="3" type="ORF">SAMN02745941_01562</name>
</gene>
<name>A0A1M5XPU0_9CLOT</name>
<dbReference type="Proteomes" id="UP000184241">
    <property type="component" value="Unassembled WGS sequence"/>
</dbReference>
<proteinExistence type="predicted"/>
<feature type="chain" id="PRO_5012386900" evidence="2">
    <location>
        <begin position="26"/>
        <end position="178"/>
    </location>
</feature>